<gene>
    <name evidence="7" type="ORF">MUB46_22365</name>
</gene>
<dbReference type="AlphaFoldDB" id="A0AAW5R4A4"/>
<reference evidence="7 8" key="1">
    <citation type="submission" date="2022-04" db="EMBL/GenBank/DDBJ databases">
        <authorList>
            <person name="Ye Y.-Q."/>
            <person name="Du Z.-J."/>
        </authorList>
    </citation>
    <scope>NUCLEOTIDE SEQUENCE [LARGE SCALE GENOMIC DNA]</scope>
    <source>
        <strain evidence="7 8">A6E488</strain>
    </source>
</reference>
<dbReference type="InterPro" id="IPR058240">
    <property type="entry name" value="rSAM_sf"/>
</dbReference>
<keyword evidence="2" id="KW-0949">S-adenosyl-L-methionine</keyword>
<comment type="cofactor">
    <cofactor evidence="1">
        <name>[4Fe-4S] cluster</name>
        <dbReference type="ChEBI" id="CHEBI:49883"/>
    </cofactor>
</comment>
<comment type="caution">
    <text evidence="7">The sequence shown here is derived from an EMBL/GenBank/DDBJ whole genome shotgun (WGS) entry which is preliminary data.</text>
</comment>
<dbReference type="RefSeq" id="WP_261618204.1">
    <property type="nucleotide sequence ID" value="NZ_JALIDZ010000013.1"/>
</dbReference>
<keyword evidence="8" id="KW-1185">Reference proteome</keyword>
<keyword evidence="4" id="KW-0408">Iron</keyword>
<evidence type="ECO:0000259" key="6">
    <source>
        <dbReference type="PROSITE" id="PS51918"/>
    </source>
</evidence>
<dbReference type="GO" id="GO:0046872">
    <property type="term" value="F:metal ion binding"/>
    <property type="evidence" value="ECO:0007669"/>
    <property type="project" value="UniProtKB-KW"/>
</dbReference>
<dbReference type="Pfam" id="PF04055">
    <property type="entry name" value="Radical_SAM"/>
    <property type="match status" value="1"/>
</dbReference>
<evidence type="ECO:0000313" key="8">
    <source>
        <dbReference type="Proteomes" id="UP001320898"/>
    </source>
</evidence>
<dbReference type="SFLD" id="SFLDG01067">
    <property type="entry name" value="SPASM/twitch_domain_containing"/>
    <property type="match status" value="1"/>
</dbReference>
<dbReference type="SFLD" id="SFLDS00029">
    <property type="entry name" value="Radical_SAM"/>
    <property type="match status" value="1"/>
</dbReference>
<dbReference type="GO" id="GO:0051536">
    <property type="term" value="F:iron-sulfur cluster binding"/>
    <property type="evidence" value="ECO:0007669"/>
    <property type="project" value="UniProtKB-KW"/>
</dbReference>
<dbReference type="Gene3D" id="3.20.20.70">
    <property type="entry name" value="Aldolase class I"/>
    <property type="match status" value="1"/>
</dbReference>
<feature type="domain" description="Radical SAM core" evidence="6">
    <location>
        <begin position="46"/>
        <end position="270"/>
    </location>
</feature>
<name>A0AAW5R4A4_9HYPH</name>
<dbReference type="SUPFAM" id="SSF102114">
    <property type="entry name" value="Radical SAM enzymes"/>
    <property type="match status" value="1"/>
</dbReference>
<keyword evidence="3" id="KW-0479">Metal-binding</keyword>
<keyword evidence="5" id="KW-0411">Iron-sulfur</keyword>
<dbReference type="PANTHER" id="PTHR11228:SF7">
    <property type="entry name" value="PQQA PEPTIDE CYCLASE"/>
    <property type="match status" value="1"/>
</dbReference>
<dbReference type="PROSITE" id="PS51918">
    <property type="entry name" value="RADICAL_SAM"/>
    <property type="match status" value="1"/>
</dbReference>
<dbReference type="EMBL" id="JALIDZ010000013">
    <property type="protein sequence ID" value="MCT8974619.1"/>
    <property type="molecule type" value="Genomic_DNA"/>
</dbReference>
<accession>A0AAW5R4A4</accession>
<dbReference type="InterPro" id="IPR050377">
    <property type="entry name" value="Radical_SAM_PqqE_MftC-like"/>
</dbReference>
<evidence type="ECO:0000256" key="3">
    <source>
        <dbReference type="ARBA" id="ARBA00022723"/>
    </source>
</evidence>
<proteinExistence type="predicted"/>
<dbReference type="GO" id="GO:0003824">
    <property type="term" value="F:catalytic activity"/>
    <property type="evidence" value="ECO:0007669"/>
    <property type="project" value="InterPro"/>
</dbReference>
<dbReference type="Proteomes" id="UP001320898">
    <property type="component" value="Unassembled WGS sequence"/>
</dbReference>
<evidence type="ECO:0000313" key="7">
    <source>
        <dbReference type="EMBL" id="MCT8974619.1"/>
    </source>
</evidence>
<dbReference type="PANTHER" id="PTHR11228">
    <property type="entry name" value="RADICAL SAM DOMAIN PROTEIN"/>
    <property type="match status" value="1"/>
</dbReference>
<evidence type="ECO:0000256" key="2">
    <source>
        <dbReference type="ARBA" id="ARBA00022691"/>
    </source>
</evidence>
<dbReference type="CDD" id="cd01335">
    <property type="entry name" value="Radical_SAM"/>
    <property type="match status" value="1"/>
</dbReference>
<sequence length="469" mass="53595">MNIQSTAVRTGKESGGLDNAEFEAIRALYRFDRSVQLDRYYRDGEGIPLKSIGISITENCQLKCRWCHIAEIGFLKNYMDKDDFRALLSSCGPLDDIHLTPRGEAFLHPDFMDILKICRQVQPQAKTRVITNGIYSLSGGRADLPAYLDYVAFSVDGATKETYELIRKPAKFENFLESVRRFVAHKETHQTGAVYKFIFTAGKLNLPELPQLVELAAELKHIESIFVAPMRIRLGAMQRFADELLDAMDDSERVAHLDRAKARARELGIGLTIAKNCYPDRFAQTRDVVEEDVDEEDSQVVEFDNTPFLEFCNQPWNGGMRVGKRLFPCCYMPAGLPPELSQELAERYGFGEEISSYADAHLADFYNSEAFWRFRHDMMTGEAAKFCRNCTIGKGDYKTYAQRVAPRLDPAALQTKLENQKSALERQGATIKRQKRTIKRLQIRENRNAFGKYRKIAEEALRRLGLYSR</sequence>
<dbReference type="InterPro" id="IPR013785">
    <property type="entry name" value="Aldolase_TIM"/>
</dbReference>
<protein>
    <submittedName>
        <fullName evidence="7">Radical SAM protein</fullName>
    </submittedName>
</protein>
<evidence type="ECO:0000256" key="1">
    <source>
        <dbReference type="ARBA" id="ARBA00001966"/>
    </source>
</evidence>
<dbReference type="InterPro" id="IPR007197">
    <property type="entry name" value="rSAM"/>
</dbReference>
<organism evidence="7 8">
    <name type="scientific">Microbaculum marinisediminis</name>
    <dbReference type="NCBI Taxonomy" id="2931392"/>
    <lineage>
        <taxon>Bacteria</taxon>
        <taxon>Pseudomonadati</taxon>
        <taxon>Pseudomonadota</taxon>
        <taxon>Alphaproteobacteria</taxon>
        <taxon>Hyphomicrobiales</taxon>
        <taxon>Tepidamorphaceae</taxon>
        <taxon>Microbaculum</taxon>
    </lineage>
</organism>
<evidence type="ECO:0000256" key="4">
    <source>
        <dbReference type="ARBA" id="ARBA00023004"/>
    </source>
</evidence>
<evidence type="ECO:0000256" key="5">
    <source>
        <dbReference type="ARBA" id="ARBA00023014"/>
    </source>
</evidence>